<keyword evidence="2" id="KW-1185">Reference proteome</keyword>
<evidence type="ECO:0000313" key="3">
    <source>
        <dbReference type="WBParaSite" id="SSLN_0000074401-mRNA-1"/>
    </source>
</evidence>
<sequence length="152" mass="17586">MFVRPQLEVAVQAWRPWAVKDHSNFKNIQRSATKLVRGQGYLPYETRLSNLDLFPLDYRQLRGDLAHAFRVLRGQECCLPSGDFFELATASTSRVHPLKVSVTGARRKKAFLFQQRDFGLKCLPVDSISSSIDIFKRKFNQYSLMYHCKISN</sequence>
<dbReference type="Proteomes" id="UP000275846">
    <property type="component" value="Unassembled WGS sequence"/>
</dbReference>
<dbReference type="WBParaSite" id="SSLN_0000074401-mRNA-1">
    <property type="protein sequence ID" value="SSLN_0000074401-mRNA-1"/>
    <property type="gene ID" value="SSLN_0000074401"/>
</dbReference>
<name>A0A183S915_SCHSO</name>
<evidence type="ECO:0000313" key="2">
    <source>
        <dbReference type="Proteomes" id="UP000275846"/>
    </source>
</evidence>
<dbReference type="AlphaFoldDB" id="A0A183S915"/>
<reference evidence="1 2" key="2">
    <citation type="submission" date="2018-11" db="EMBL/GenBank/DDBJ databases">
        <authorList>
            <consortium name="Pathogen Informatics"/>
        </authorList>
    </citation>
    <scope>NUCLEOTIDE SEQUENCE [LARGE SCALE GENOMIC DNA]</scope>
    <source>
        <strain evidence="1 2">NST_G2</strain>
    </source>
</reference>
<reference evidence="3" key="1">
    <citation type="submission" date="2016-06" db="UniProtKB">
        <authorList>
            <consortium name="WormBaseParasite"/>
        </authorList>
    </citation>
    <scope>IDENTIFICATION</scope>
</reference>
<evidence type="ECO:0000313" key="1">
    <source>
        <dbReference type="EMBL" id="VDL86089.1"/>
    </source>
</evidence>
<dbReference type="OrthoDB" id="10063766at2759"/>
<proteinExistence type="predicted"/>
<dbReference type="EMBL" id="UYSU01000661">
    <property type="protein sequence ID" value="VDL86089.1"/>
    <property type="molecule type" value="Genomic_DNA"/>
</dbReference>
<gene>
    <name evidence="1" type="ORF">SSLN_LOCUS713</name>
</gene>
<protein>
    <submittedName>
        <fullName evidence="1 3">Uncharacterized protein</fullName>
    </submittedName>
</protein>
<accession>A0A183S915</accession>
<organism evidence="3">
    <name type="scientific">Schistocephalus solidus</name>
    <name type="common">Tapeworm</name>
    <dbReference type="NCBI Taxonomy" id="70667"/>
    <lineage>
        <taxon>Eukaryota</taxon>
        <taxon>Metazoa</taxon>
        <taxon>Spiralia</taxon>
        <taxon>Lophotrochozoa</taxon>
        <taxon>Platyhelminthes</taxon>
        <taxon>Cestoda</taxon>
        <taxon>Eucestoda</taxon>
        <taxon>Diphyllobothriidea</taxon>
        <taxon>Diphyllobothriidae</taxon>
        <taxon>Schistocephalus</taxon>
    </lineage>
</organism>